<dbReference type="OrthoDB" id="9800855at2"/>
<feature type="region of interest" description="Disordered" evidence="1">
    <location>
        <begin position="453"/>
        <end position="520"/>
    </location>
</feature>
<feature type="compositionally biased region" description="Polar residues" evidence="1">
    <location>
        <begin position="488"/>
        <end position="505"/>
    </location>
</feature>
<dbReference type="RefSeq" id="WP_123208080.1">
    <property type="nucleotide sequence ID" value="NZ_JBHTHO010000044.1"/>
</dbReference>
<accession>A0A3N0B2Q7</accession>
<dbReference type="Proteomes" id="UP000269591">
    <property type="component" value="Unassembled WGS sequence"/>
</dbReference>
<evidence type="ECO:0000256" key="1">
    <source>
        <dbReference type="SAM" id="MobiDB-lite"/>
    </source>
</evidence>
<dbReference type="EMBL" id="QIBX01000002">
    <property type="protein sequence ID" value="RNL41382.1"/>
    <property type="molecule type" value="Genomic_DNA"/>
</dbReference>
<sequence length="520" mass="55058">MSGPKTSDLSVERQIKERLQRARDRVTTAETNALIRVEALESELRAYARTHDGLGEASRQLERIASEAVDSIHAAAAFDIGDSPDTAERHARHIAADLDAIVSQAHEKMAPVIEHIRRAQTSAAENESVSSFAHAMKRGDSSDEVAAALDALTAAAARAETAKTLISARQPGSRASLASNETDVSPTASASADEVACLMGILDEARAIITRAETLEADRAALASIARCASKAAENAAAHGAPLSSAEIAGLTAQARIIQSRMASQEKPLAQALARIRVLEAQLGSAAGTRPPAFKNADAVFSRLDALEAVVHERDEQRYIRTCIDEVMREHGYDVVRSVDFSGTARGEHLMFTSSASNGDSAPTGIHAFFTNDGDMMLEVVGVRGESGALSHDRMDAAANAPDAKDLLAAQTRFCAVYAEIADDLAKRGVVNKVVHRAAPNVRHCKAITFASGKTHGAAPATKRMDPKAKVRANAPGSGTGKARGSAKKSSTGTKYVTVPAQPSGSRRRPAQKPRTREMR</sequence>
<organism evidence="2 3">
    <name type="scientific">Slackia equolifaciens</name>
    <dbReference type="NCBI Taxonomy" id="498718"/>
    <lineage>
        <taxon>Bacteria</taxon>
        <taxon>Bacillati</taxon>
        <taxon>Actinomycetota</taxon>
        <taxon>Coriobacteriia</taxon>
        <taxon>Eggerthellales</taxon>
        <taxon>Eggerthellaceae</taxon>
        <taxon>Slackia</taxon>
    </lineage>
</organism>
<evidence type="ECO:0000313" key="2">
    <source>
        <dbReference type="EMBL" id="RNL41382.1"/>
    </source>
</evidence>
<name>A0A3N0B2Q7_9ACTN</name>
<evidence type="ECO:0000313" key="3">
    <source>
        <dbReference type="Proteomes" id="UP000269591"/>
    </source>
</evidence>
<keyword evidence="3" id="KW-1185">Reference proteome</keyword>
<reference evidence="3" key="1">
    <citation type="submission" date="2018-05" db="EMBL/GenBank/DDBJ databases">
        <title>Genome Sequencing of selected type strains of the family Eggerthellaceae.</title>
        <authorList>
            <person name="Danylec N."/>
            <person name="Stoll D.A."/>
            <person name="Doetsch A."/>
            <person name="Huch M."/>
        </authorList>
    </citation>
    <scope>NUCLEOTIDE SEQUENCE [LARGE SCALE GENOMIC DNA]</scope>
    <source>
        <strain evidence="3">DSM 24851</strain>
    </source>
</reference>
<gene>
    <name evidence="2" type="ORF">DMP06_02005</name>
</gene>
<dbReference type="AlphaFoldDB" id="A0A3N0B2Q7"/>
<protein>
    <submittedName>
        <fullName evidence="2">Uncharacterized protein</fullName>
    </submittedName>
</protein>
<proteinExistence type="predicted"/>
<comment type="caution">
    <text evidence="2">The sequence shown here is derived from an EMBL/GenBank/DDBJ whole genome shotgun (WGS) entry which is preliminary data.</text>
</comment>